<dbReference type="KEGG" id="spl:Spea_0783"/>
<keyword evidence="3" id="KW-1185">Reference proteome</keyword>
<name>A8H0M3_SHEPA</name>
<sequence length="339" mass="38591">MKPVTNSKIQSVNLITVAISAVSLALGVALLANFLTEIIGANKFLLAVAALLIVVSLYLASKFINPKTKYTLRLRGAYFFQPFTLEGKSIIGYEYNDDMSRYLRAFALENKAYSRALEKKYKEYDTAPTKYDPDQLDYYNLVASCTEFLFLRKLGLHLGSYFVHEGVDKSKIKSIPRDCMSKEILRNRVLELITRNHQERAAFCDYDDEGGTSILCSATGQGGEIFDRLVLELPTGAELKRLSDNSLLISSDVFEIRFFVHCGAINAYIPTELLPGEYDSPWLSNVKLEVLIKKRLFLGTEKVELHQWLDSFLNEFQDYFSTKQLKERSHLQVVRILKS</sequence>
<dbReference type="HOGENOM" id="CLU_818597_0_0_6"/>
<accession>A8H0M3</accession>
<feature type="transmembrane region" description="Helical" evidence="1">
    <location>
        <begin position="44"/>
        <end position="65"/>
    </location>
</feature>
<evidence type="ECO:0000256" key="1">
    <source>
        <dbReference type="SAM" id="Phobius"/>
    </source>
</evidence>
<dbReference type="Proteomes" id="UP000002608">
    <property type="component" value="Chromosome"/>
</dbReference>
<feature type="transmembrane region" description="Helical" evidence="1">
    <location>
        <begin position="12"/>
        <end position="32"/>
    </location>
</feature>
<keyword evidence="1" id="KW-0472">Membrane</keyword>
<dbReference type="eggNOG" id="ENOG5033V86">
    <property type="taxonomic scope" value="Bacteria"/>
</dbReference>
<evidence type="ECO:0008006" key="4">
    <source>
        <dbReference type="Google" id="ProtNLM"/>
    </source>
</evidence>
<gene>
    <name evidence="2" type="ordered locus">Spea_0783</name>
</gene>
<dbReference type="EMBL" id="CP000851">
    <property type="protein sequence ID" value="ABV86110.1"/>
    <property type="molecule type" value="Genomic_DNA"/>
</dbReference>
<protein>
    <recommendedName>
        <fullName evidence="4">DUF3137 domain-containing protein</fullName>
    </recommendedName>
</protein>
<dbReference type="AlphaFoldDB" id="A8H0M3"/>
<dbReference type="OrthoDB" id="1111222at2"/>
<evidence type="ECO:0000313" key="2">
    <source>
        <dbReference type="EMBL" id="ABV86110.1"/>
    </source>
</evidence>
<proteinExistence type="predicted"/>
<organism evidence="2 3">
    <name type="scientific">Shewanella pealeana (strain ATCC 700345 / ANG-SQ1)</name>
    <dbReference type="NCBI Taxonomy" id="398579"/>
    <lineage>
        <taxon>Bacteria</taxon>
        <taxon>Pseudomonadati</taxon>
        <taxon>Pseudomonadota</taxon>
        <taxon>Gammaproteobacteria</taxon>
        <taxon>Alteromonadales</taxon>
        <taxon>Shewanellaceae</taxon>
        <taxon>Shewanella</taxon>
    </lineage>
</organism>
<keyword evidence="1" id="KW-0812">Transmembrane</keyword>
<keyword evidence="1" id="KW-1133">Transmembrane helix</keyword>
<dbReference type="RefSeq" id="WP_012154046.1">
    <property type="nucleotide sequence ID" value="NC_009901.1"/>
</dbReference>
<reference evidence="2 3" key="1">
    <citation type="submission" date="2007-10" db="EMBL/GenBank/DDBJ databases">
        <title>Complete sequence of Shewanella pealeana ATCC 700345.</title>
        <authorList>
            <consortium name="US DOE Joint Genome Institute"/>
            <person name="Copeland A."/>
            <person name="Lucas S."/>
            <person name="Lapidus A."/>
            <person name="Barry K."/>
            <person name="Glavina del Rio T."/>
            <person name="Dalin E."/>
            <person name="Tice H."/>
            <person name="Pitluck S."/>
            <person name="Chertkov O."/>
            <person name="Brettin T."/>
            <person name="Bruce D."/>
            <person name="Detter J.C."/>
            <person name="Han C."/>
            <person name="Schmutz J."/>
            <person name="Larimer F."/>
            <person name="Land M."/>
            <person name="Hauser L."/>
            <person name="Kyrpides N."/>
            <person name="Kim E."/>
            <person name="Zhao J.-S.Z."/>
            <person name="Manno D."/>
            <person name="Hawari J."/>
            <person name="Richardson P."/>
        </authorList>
    </citation>
    <scope>NUCLEOTIDE SEQUENCE [LARGE SCALE GENOMIC DNA]</scope>
    <source>
        <strain evidence="3">ATCC 700345 / ANG-SQ1</strain>
    </source>
</reference>
<evidence type="ECO:0000313" key="3">
    <source>
        <dbReference type="Proteomes" id="UP000002608"/>
    </source>
</evidence>